<organism evidence="3 4">
    <name type="scientific">Rhodamnia argentea</name>
    <dbReference type="NCBI Taxonomy" id="178133"/>
    <lineage>
        <taxon>Eukaryota</taxon>
        <taxon>Viridiplantae</taxon>
        <taxon>Streptophyta</taxon>
        <taxon>Embryophyta</taxon>
        <taxon>Tracheophyta</taxon>
        <taxon>Spermatophyta</taxon>
        <taxon>Magnoliopsida</taxon>
        <taxon>eudicotyledons</taxon>
        <taxon>Gunneridae</taxon>
        <taxon>Pentapetalae</taxon>
        <taxon>rosids</taxon>
        <taxon>malvids</taxon>
        <taxon>Myrtales</taxon>
        <taxon>Myrtaceae</taxon>
        <taxon>Myrtoideae</taxon>
        <taxon>Myrteae</taxon>
        <taxon>Australasian group</taxon>
        <taxon>Rhodamnia</taxon>
    </lineage>
</organism>
<dbReference type="FunFam" id="1.25.40.10:FF:000285">
    <property type="entry name" value="Pentatricopeptide repeat-containing protein, chloroplastic"/>
    <property type="match status" value="1"/>
</dbReference>
<feature type="repeat" description="PPR" evidence="2">
    <location>
        <begin position="344"/>
        <end position="378"/>
    </location>
</feature>
<dbReference type="PANTHER" id="PTHR47926:SF343">
    <property type="entry name" value="PENTACOTRIPEPTIDE-REPEAT REGION OF PRORP DOMAIN-CONTAINING PROTEIN"/>
    <property type="match status" value="1"/>
</dbReference>
<dbReference type="SUPFAM" id="SSF48452">
    <property type="entry name" value="TPR-like"/>
    <property type="match status" value="1"/>
</dbReference>
<evidence type="ECO:0000313" key="3">
    <source>
        <dbReference type="Proteomes" id="UP000827889"/>
    </source>
</evidence>
<feature type="repeat" description="PPR" evidence="2">
    <location>
        <begin position="97"/>
        <end position="131"/>
    </location>
</feature>
<feature type="repeat" description="PPR" evidence="2">
    <location>
        <begin position="749"/>
        <end position="783"/>
    </location>
</feature>
<name>A0A8B8QPS5_9MYRT</name>
<dbReference type="RefSeq" id="XP_030549196.1">
    <property type="nucleotide sequence ID" value="XM_030693336.1"/>
</dbReference>
<dbReference type="FunFam" id="1.25.40.10:FF:000158">
    <property type="entry name" value="pentatricopeptide repeat-containing protein At2g33680"/>
    <property type="match status" value="1"/>
</dbReference>
<dbReference type="GO" id="GO:0009451">
    <property type="term" value="P:RNA modification"/>
    <property type="evidence" value="ECO:0007669"/>
    <property type="project" value="InterPro"/>
</dbReference>
<reference evidence="4 5" key="1">
    <citation type="submission" date="2025-04" db="UniProtKB">
        <authorList>
            <consortium name="RefSeq"/>
        </authorList>
    </citation>
    <scope>IDENTIFICATION</scope>
</reference>
<dbReference type="Pfam" id="PF13041">
    <property type="entry name" value="PPR_2"/>
    <property type="match status" value="4"/>
</dbReference>
<dbReference type="RefSeq" id="XP_030549194.1">
    <property type="nucleotide sequence ID" value="XM_030693334.1"/>
</dbReference>
<dbReference type="Pfam" id="PF01535">
    <property type="entry name" value="PPR"/>
    <property type="match status" value="7"/>
</dbReference>
<evidence type="ECO:0000313" key="5">
    <source>
        <dbReference type="RefSeq" id="XP_030549196.1"/>
    </source>
</evidence>
<dbReference type="InterPro" id="IPR046960">
    <property type="entry name" value="PPR_At4g14850-like_plant"/>
</dbReference>
<dbReference type="Gene3D" id="1.25.40.10">
    <property type="entry name" value="Tetratricopeptide repeat domain"/>
    <property type="match status" value="7"/>
</dbReference>
<feature type="repeat" description="PPR" evidence="2">
    <location>
        <begin position="410"/>
        <end position="444"/>
    </location>
</feature>
<feature type="repeat" description="PPR" evidence="2">
    <location>
        <begin position="229"/>
        <end position="263"/>
    </location>
</feature>
<dbReference type="PROSITE" id="PS51375">
    <property type="entry name" value="PPR"/>
    <property type="match status" value="7"/>
</dbReference>
<evidence type="ECO:0000256" key="1">
    <source>
        <dbReference type="ARBA" id="ARBA00022737"/>
    </source>
</evidence>
<dbReference type="GO" id="GO:0003723">
    <property type="term" value="F:RNA binding"/>
    <property type="evidence" value="ECO:0007669"/>
    <property type="project" value="InterPro"/>
</dbReference>
<dbReference type="NCBIfam" id="TIGR00756">
    <property type="entry name" value="PPR"/>
    <property type="match status" value="7"/>
</dbReference>
<dbReference type="FunFam" id="1.25.40.10:FF:000031">
    <property type="entry name" value="Pentatricopeptide repeat-containing protein mitochondrial"/>
    <property type="match status" value="1"/>
</dbReference>
<dbReference type="PANTHER" id="PTHR47926">
    <property type="entry name" value="PENTATRICOPEPTIDE REPEAT-CONTAINING PROTEIN"/>
    <property type="match status" value="1"/>
</dbReference>
<dbReference type="Pfam" id="PF20431">
    <property type="entry name" value="E_motif"/>
    <property type="match status" value="1"/>
</dbReference>
<dbReference type="GeneID" id="115754338"/>
<keyword evidence="3" id="KW-1185">Reference proteome</keyword>
<gene>
    <name evidence="4 5" type="primary">LOC115754338</name>
</gene>
<accession>A0A8B8QPS5</accession>
<dbReference type="InterPro" id="IPR011990">
    <property type="entry name" value="TPR-like_helical_dom_sf"/>
</dbReference>
<dbReference type="FunFam" id="1.25.40.10:FF:000442">
    <property type="entry name" value="Pentatricopeptide repeat-containing protein At3g49710"/>
    <property type="match status" value="1"/>
</dbReference>
<feature type="repeat" description="PPR" evidence="2">
    <location>
        <begin position="647"/>
        <end position="682"/>
    </location>
</feature>
<keyword evidence="1" id="KW-0677">Repeat</keyword>
<dbReference type="InterPro" id="IPR002885">
    <property type="entry name" value="PPR_rpt"/>
</dbReference>
<feature type="repeat" description="PPR" evidence="2">
    <location>
        <begin position="612"/>
        <end position="646"/>
    </location>
</feature>
<dbReference type="AlphaFoldDB" id="A0A8B8QPS5"/>
<proteinExistence type="predicted"/>
<evidence type="ECO:0000313" key="4">
    <source>
        <dbReference type="RefSeq" id="XP_030549194.1"/>
    </source>
</evidence>
<protein>
    <submittedName>
        <fullName evidence="4 5">Pentatricopeptide repeat-containing protein At4g20770 isoform X1</fullName>
    </submittedName>
</protein>
<dbReference type="GO" id="GO:0099402">
    <property type="term" value="P:plant organ development"/>
    <property type="evidence" value="ECO:0007669"/>
    <property type="project" value="UniProtKB-ARBA"/>
</dbReference>
<sequence>MPLHHEKSAVSQRREHGNTRSFRIMQLQSTGDAHLPSLLRSCIDHKSYSTGKLLHARILRLGLLNATFLCNRLVELYSACSKTRYAHLVFDSTPHKDIYTWNAILGAYCKAGELQSARQLFDAMPERNSFSWNNVISSLVRNGFEQEAVDVYRSMICEGFVPTRFTLASVFSACGALLDVEVGRRCHGLALKIGLEKNIYVGNALLCMYAKCGLIEDAIWAFRDLPDPNEVSFTAMMHGLAQADRVPEAIEMFRLMCRQGICIDSIALSSVLGVCSSGEYDESFLDSCGGGLSCILQGQQMHSLMIKLGCGNDIHLSNAIIHMYAKNGDMDSAELMFGNMSEISVVTWNLMIAGYGNKCESDKAIKHMQRMQCCGFEPNEVTFINVLVACVKSGDVEMGSQIFDKMSFPAVSSWNAMLSGYFQSGNNIEVIKLFRKMQFLGVRPDRTSLAIILSSCAGLEVLEFGRQVHAASLKAAGDADVYVASGLITMYSNCGKIELAKLILRKTTKLDSVCWNSMMAGLVLNSLDIEAAVCFKQMRQMEMLPTESSYATMLSCCGKFSSAFYGRQVHAQIVKDGYTSDVCIGSALVRMYCKHGDIEGARRFFDMMPFKNTVTWNEMVHGYAQNGFGHEAVCLYENMIGLGVKADSITFVAVLTACSHGGLVDAGISIFNSMWQEHGVEPLLDHYVCIVDCLGRAGRFNEVEVLIDKMPYRDDPLLWEVLLSSCRVHANVSLAKKAAGELLHLDPQNSAPYLLLANIYCSLGRWDEARAVRNQMNDNQIAKDPGHSWIDIKHDAQTFL</sequence>
<evidence type="ECO:0000256" key="2">
    <source>
        <dbReference type="PROSITE-ProRule" id="PRU00708"/>
    </source>
</evidence>
<dbReference type="Proteomes" id="UP000827889">
    <property type="component" value="Chromosome 3"/>
</dbReference>
<dbReference type="KEGG" id="rarg:115754338"/>
<dbReference type="InterPro" id="IPR046848">
    <property type="entry name" value="E_motif"/>
</dbReference>